<accession>A0A9Q2S086</accession>
<dbReference type="NCBIfam" id="TIGR00536">
    <property type="entry name" value="hemK_fam"/>
    <property type="match status" value="1"/>
</dbReference>
<dbReference type="InterPro" id="IPR029063">
    <property type="entry name" value="SAM-dependent_MTases_sf"/>
</dbReference>
<dbReference type="GO" id="GO:0003676">
    <property type="term" value="F:nucleic acid binding"/>
    <property type="evidence" value="ECO:0007669"/>
    <property type="project" value="InterPro"/>
</dbReference>
<evidence type="ECO:0000313" key="11">
    <source>
        <dbReference type="Proteomes" id="UP000809440"/>
    </source>
</evidence>
<dbReference type="PROSITE" id="PS00092">
    <property type="entry name" value="N6_MTASE"/>
    <property type="match status" value="1"/>
</dbReference>
<dbReference type="OrthoDB" id="9800643at2"/>
<reference evidence="8 11" key="1">
    <citation type="submission" date="2021-01" db="EMBL/GenBank/DDBJ databases">
        <title>Diatom-associated Roseobacters Show Island Model of Population Structure.</title>
        <authorList>
            <person name="Qu L."/>
            <person name="Feng X."/>
            <person name="Chen Y."/>
            <person name="Li L."/>
            <person name="Wang X."/>
            <person name="Hu Z."/>
            <person name="Wang H."/>
            <person name="Luo H."/>
        </authorList>
    </citation>
    <scope>NUCLEOTIDE SEQUENCE</scope>
    <source>
        <strain evidence="9 11">CC28-63</strain>
        <strain evidence="8">CC28-69</strain>
    </source>
</reference>
<feature type="binding site" evidence="5">
    <location>
        <begin position="184"/>
        <end position="187"/>
    </location>
    <ligand>
        <name>substrate</name>
    </ligand>
</feature>
<comment type="similarity">
    <text evidence="5">Belongs to the protein N5-glutamine methyltransferase family. PrmC subfamily.</text>
</comment>
<name>A0A9Q2S086_9RHOB</name>
<dbReference type="Gene3D" id="3.40.50.150">
    <property type="entry name" value="Vaccinia Virus protein VP39"/>
    <property type="match status" value="1"/>
</dbReference>
<evidence type="ECO:0000256" key="3">
    <source>
        <dbReference type="ARBA" id="ARBA00022691"/>
    </source>
</evidence>
<keyword evidence="1 5" id="KW-0489">Methyltransferase</keyword>
<feature type="domain" description="Methyltransferase small" evidence="6">
    <location>
        <begin position="97"/>
        <end position="192"/>
    </location>
</feature>
<evidence type="ECO:0000256" key="4">
    <source>
        <dbReference type="ARBA" id="ARBA00048391"/>
    </source>
</evidence>
<dbReference type="Pfam" id="PF17827">
    <property type="entry name" value="PrmC_N"/>
    <property type="match status" value="1"/>
</dbReference>
<evidence type="ECO:0000313" key="8">
    <source>
        <dbReference type="EMBL" id="MBM2413156.1"/>
    </source>
</evidence>
<dbReference type="PANTHER" id="PTHR18895:SF74">
    <property type="entry name" value="MTRF1L RELEASE FACTOR GLUTAMINE METHYLTRANSFERASE"/>
    <property type="match status" value="1"/>
</dbReference>
<comment type="catalytic activity">
    <reaction evidence="4 5">
        <text>L-glutaminyl-[peptide chain release factor] + S-adenosyl-L-methionine = N(5)-methyl-L-glutaminyl-[peptide chain release factor] + S-adenosyl-L-homocysteine + H(+)</text>
        <dbReference type="Rhea" id="RHEA:42896"/>
        <dbReference type="Rhea" id="RHEA-COMP:10271"/>
        <dbReference type="Rhea" id="RHEA-COMP:10272"/>
        <dbReference type="ChEBI" id="CHEBI:15378"/>
        <dbReference type="ChEBI" id="CHEBI:30011"/>
        <dbReference type="ChEBI" id="CHEBI:57856"/>
        <dbReference type="ChEBI" id="CHEBI:59789"/>
        <dbReference type="ChEBI" id="CHEBI:61891"/>
        <dbReference type="EC" id="2.1.1.297"/>
    </reaction>
</comment>
<organism evidence="8 10">
    <name type="scientific">Marivita cryptomonadis</name>
    <dbReference type="NCBI Taxonomy" id="505252"/>
    <lineage>
        <taxon>Bacteria</taxon>
        <taxon>Pseudomonadati</taxon>
        <taxon>Pseudomonadota</taxon>
        <taxon>Alphaproteobacteria</taxon>
        <taxon>Rhodobacterales</taxon>
        <taxon>Roseobacteraceae</taxon>
        <taxon>Marivita</taxon>
    </lineage>
</organism>
<feature type="binding site" evidence="5">
    <location>
        <position position="184"/>
    </location>
    <ligand>
        <name>S-adenosyl-L-methionine</name>
        <dbReference type="ChEBI" id="CHEBI:59789"/>
    </ligand>
</feature>
<dbReference type="GO" id="GO:0102559">
    <property type="term" value="F:peptide chain release factor N(5)-glutamine methyltransferase activity"/>
    <property type="evidence" value="ECO:0007669"/>
    <property type="project" value="UniProtKB-EC"/>
</dbReference>
<dbReference type="GeneID" id="62642412"/>
<dbReference type="EC" id="2.1.1.297" evidence="5"/>
<dbReference type="CDD" id="cd02440">
    <property type="entry name" value="AdoMet_MTases"/>
    <property type="match status" value="1"/>
</dbReference>
<dbReference type="Gene3D" id="1.10.8.10">
    <property type="entry name" value="DNA helicase RuvA subunit, C-terminal domain"/>
    <property type="match status" value="1"/>
</dbReference>
<sequence length="282" mass="30011">MTGTQALSHAVARLREAGIDDPARDARRIMAHVLGVAPGRLTLVLPDMISEAQVENLGALIERRGRREPVSHLIGTRAFFGRDFRVNSAVLDPRPETEILIQQGLADDFSHVLDLGTGSGCIILTLLAERPTAQGMGTDLSEDALSVAQENAARVSVQDRVTWGHGAWFNAVAAGQHFDLIVSNPPYIAANEMPGLAPELAFEPRMALTDEADGLTAYRAIAAGARAHLTPHGRLIVEIGPTQGAAVAKLFRAAGLAKVAIHPDLDGRDRVVSGANLPRTDL</sequence>
<dbReference type="PANTHER" id="PTHR18895">
    <property type="entry name" value="HEMK METHYLTRANSFERASE"/>
    <property type="match status" value="1"/>
</dbReference>
<dbReference type="InterPro" id="IPR019874">
    <property type="entry name" value="RF_methyltr_PrmC"/>
</dbReference>
<dbReference type="InterPro" id="IPR007848">
    <property type="entry name" value="Small_mtfrase_dom"/>
</dbReference>
<comment type="function">
    <text evidence="5">Methylates the class 1 translation termination release factors RF1/PrfA and RF2/PrfB on the glutamine residue of the universally conserved GGQ motif.</text>
</comment>
<feature type="binding site" evidence="5">
    <location>
        <begin position="116"/>
        <end position="120"/>
    </location>
    <ligand>
        <name>S-adenosyl-L-methionine</name>
        <dbReference type="ChEBI" id="CHEBI:59789"/>
    </ligand>
</feature>
<evidence type="ECO:0000256" key="1">
    <source>
        <dbReference type="ARBA" id="ARBA00022603"/>
    </source>
</evidence>
<dbReference type="AlphaFoldDB" id="A0A9Q2S086"/>
<dbReference type="EMBL" id="JAFBXE010000007">
    <property type="protein sequence ID" value="MBM2413156.1"/>
    <property type="molecule type" value="Genomic_DNA"/>
</dbReference>
<proteinExistence type="inferred from homology"/>
<keyword evidence="3 5" id="KW-0949">S-adenosyl-L-methionine</keyword>
<evidence type="ECO:0000259" key="7">
    <source>
        <dbReference type="Pfam" id="PF17827"/>
    </source>
</evidence>
<evidence type="ECO:0000256" key="2">
    <source>
        <dbReference type="ARBA" id="ARBA00022679"/>
    </source>
</evidence>
<dbReference type="InterPro" id="IPR050320">
    <property type="entry name" value="N5-glutamine_MTase"/>
</dbReference>
<evidence type="ECO:0000256" key="5">
    <source>
        <dbReference type="HAMAP-Rule" id="MF_02126"/>
    </source>
</evidence>
<dbReference type="Pfam" id="PF05175">
    <property type="entry name" value="MTS"/>
    <property type="match status" value="1"/>
</dbReference>
<dbReference type="InterPro" id="IPR004556">
    <property type="entry name" value="HemK-like"/>
</dbReference>
<dbReference type="HAMAP" id="MF_02126">
    <property type="entry name" value="RF_methyltr_PrmC"/>
    <property type="match status" value="1"/>
</dbReference>
<dbReference type="InterPro" id="IPR002052">
    <property type="entry name" value="DNA_methylase_N6_adenine_CS"/>
</dbReference>
<dbReference type="SUPFAM" id="SSF53335">
    <property type="entry name" value="S-adenosyl-L-methionine-dependent methyltransferases"/>
    <property type="match status" value="1"/>
</dbReference>
<dbReference type="Proteomes" id="UP000809440">
    <property type="component" value="Unassembled WGS sequence"/>
</dbReference>
<feature type="binding site" evidence="5">
    <location>
        <position position="168"/>
    </location>
    <ligand>
        <name>S-adenosyl-L-methionine</name>
        <dbReference type="ChEBI" id="CHEBI:59789"/>
    </ligand>
</feature>
<dbReference type="GO" id="GO:0032259">
    <property type="term" value="P:methylation"/>
    <property type="evidence" value="ECO:0007669"/>
    <property type="project" value="UniProtKB-KW"/>
</dbReference>
<keyword evidence="2 5" id="KW-0808">Transferase</keyword>
<comment type="caution">
    <text evidence="8">The sequence shown here is derived from an EMBL/GenBank/DDBJ whole genome shotgun (WGS) entry which is preliminary data.</text>
</comment>
<dbReference type="RefSeq" id="WP_085631968.1">
    <property type="nucleotide sequence ID" value="NZ_JAFBWU010000007.1"/>
</dbReference>
<dbReference type="Proteomes" id="UP000755667">
    <property type="component" value="Unassembled WGS sequence"/>
</dbReference>
<evidence type="ECO:0000313" key="9">
    <source>
        <dbReference type="EMBL" id="MBM2417824.1"/>
    </source>
</evidence>
<evidence type="ECO:0000259" key="6">
    <source>
        <dbReference type="Pfam" id="PF05175"/>
    </source>
</evidence>
<keyword evidence="11" id="KW-1185">Reference proteome</keyword>
<dbReference type="EMBL" id="JAFBXF010000007">
    <property type="protein sequence ID" value="MBM2417824.1"/>
    <property type="molecule type" value="Genomic_DNA"/>
</dbReference>
<evidence type="ECO:0000313" key="10">
    <source>
        <dbReference type="Proteomes" id="UP000755667"/>
    </source>
</evidence>
<protein>
    <recommendedName>
        <fullName evidence="5">Release factor glutamine methyltransferase</fullName>
        <shortName evidence="5">RF MTase</shortName>
        <ecNumber evidence="5">2.1.1.297</ecNumber>
    </recommendedName>
    <alternativeName>
        <fullName evidence="5">N5-glutamine methyltransferase PrmC</fullName>
    </alternativeName>
    <alternativeName>
        <fullName evidence="5">Protein-(glutamine-N5) MTase PrmC</fullName>
    </alternativeName>
    <alternativeName>
        <fullName evidence="5">Protein-glutamine N-methyltransferase PrmC</fullName>
    </alternativeName>
</protein>
<gene>
    <name evidence="5 8" type="primary">prmC</name>
    <name evidence="8" type="ORF">JQX41_12635</name>
    <name evidence="9" type="ORF">JQX48_12640</name>
</gene>
<dbReference type="NCBIfam" id="TIGR03534">
    <property type="entry name" value="RF_mod_PrmC"/>
    <property type="match status" value="1"/>
</dbReference>
<dbReference type="InterPro" id="IPR040758">
    <property type="entry name" value="PrmC_N"/>
</dbReference>
<feature type="domain" description="Release factor glutamine methyltransferase N-terminal" evidence="7">
    <location>
        <begin position="5"/>
        <end position="75"/>
    </location>
</feature>
<feature type="binding site" evidence="5">
    <location>
        <position position="139"/>
    </location>
    <ligand>
        <name>S-adenosyl-L-methionine</name>
        <dbReference type="ChEBI" id="CHEBI:59789"/>
    </ligand>
</feature>